<gene>
    <name evidence="3" type="primary">yeiR</name>
    <name evidence="3" type="ORF">tloyanaT_31430</name>
</gene>
<dbReference type="Gene3D" id="3.40.50.300">
    <property type="entry name" value="P-loop containing nucleotide triphosphate hydrolases"/>
    <property type="match status" value="1"/>
</dbReference>
<accession>A0ABQ6HIX0</accession>
<feature type="domain" description="CobW/HypB/UreG nucleotide-binding" evidence="2">
    <location>
        <begin position="8"/>
        <end position="170"/>
    </location>
</feature>
<evidence type="ECO:0000256" key="1">
    <source>
        <dbReference type="SAM" id="MobiDB-lite"/>
    </source>
</evidence>
<reference evidence="3 4" key="1">
    <citation type="submission" date="2023-03" db="EMBL/GenBank/DDBJ databases">
        <title>Thalassotalea loyana LMG 22536T draft genome sequence.</title>
        <authorList>
            <person name="Sawabe T."/>
        </authorList>
    </citation>
    <scope>NUCLEOTIDE SEQUENCE [LARGE SCALE GENOMIC DNA]</scope>
    <source>
        <strain evidence="3 4">LMG 22536</strain>
    </source>
</reference>
<protein>
    <recommendedName>
        <fullName evidence="2">CobW/HypB/UreG nucleotide-binding domain-containing protein</fullName>
    </recommendedName>
</protein>
<dbReference type="InterPro" id="IPR051316">
    <property type="entry name" value="Zinc-reg_GTPase_activator"/>
</dbReference>
<comment type="caution">
    <text evidence="3">The sequence shown here is derived from an EMBL/GenBank/DDBJ whole genome shotgun (WGS) entry which is preliminary data.</text>
</comment>
<dbReference type="InterPro" id="IPR027417">
    <property type="entry name" value="P-loop_NTPase"/>
</dbReference>
<feature type="compositionally biased region" description="Basic and acidic residues" evidence="1">
    <location>
        <begin position="219"/>
        <end position="236"/>
    </location>
</feature>
<evidence type="ECO:0000313" key="3">
    <source>
        <dbReference type="EMBL" id="GLX86890.1"/>
    </source>
</evidence>
<evidence type="ECO:0000259" key="2">
    <source>
        <dbReference type="Pfam" id="PF02492"/>
    </source>
</evidence>
<proteinExistence type="predicted"/>
<dbReference type="PANTHER" id="PTHR13748">
    <property type="entry name" value="COBW-RELATED"/>
    <property type="match status" value="1"/>
</dbReference>
<dbReference type="Pfam" id="PF02492">
    <property type="entry name" value="cobW"/>
    <property type="match status" value="1"/>
</dbReference>
<sequence length="348" mass="38276">MTKISAVPTNIITGFLGVGKTSAITNLLSQKPDNETWAVLVNEFGEIGIDGSHFFGLINSDSGVFIQEVPGGCMCCASNVPMQVALNKLLKEANPDRLLIEPTGLGHPKEVIDILSNEYYHDVIKLEKTITLIDARVLSDERYTTNETFNQQLSLADVIVANKSDLYSPSDRRILTNFLATKALTSLPITYTEHGKLSISMLTGSVEKNLVDSGCKHHHDNDHSHSHDHDHVHGAADADTGISSEIPIGHGSYIKAVNKGEGFFSIGWKFSPNITFEWPAIESVLSRIEAIRIKAIIKSDNQAFSFNKTPNETGHIELNHAQDSRIEIIATALDEKWHEDILATIVKE</sequence>
<dbReference type="InterPro" id="IPR003495">
    <property type="entry name" value="CobW/HypB/UreG_nucleotide-bd"/>
</dbReference>
<dbReference type="RefSeq" id="WP_284300391.1">
    <property type="nucleotide sequence ID" value="NZ_BSSV01000008.1"/>
</dbReference>
<keyword evidence="4" id="KW-1185">Reference proteome</keyword>
<dbReference type="PANTHER" id="PTHR13748:SF46">
    <property type="entry name" value="ZINC CHAPERONE YEIR"/>
    <property type="match status" value="1"/>
</dbReference>
<dbReference type="EMBL" id="BSSV01000008">
    <property type="protein sequence ID" value="GLX86890.1"/>
    <property type="molecule type" value="Genomic_DNA"/>
</dbReference>
<name>A0ABQ6HIX0_9GAMM</name>
<evidence type="ECO:0000313" key="4">
    <source>
        <dbReference type="Proteomes" id="UP001157134"/>
    </source>
</evidence>
<feature type="region of interest" description="Disordered" evidence="1">
    <location>
        <begin position="216"/>
        <end position="237"/>
    </location>
</feature>
<dbReference type="Proteomes" id="UP001157134">
    <property type="component" value="Unassembled WGS sequence"/>
</dbReference>
<dbReference type="SUPFAM" id="SSF52540">
    <property type="entry name" value="P-loop containing nucleoside triphosphate hydrolases"/>
    <property type="match status" value="1"/>
</dbReference>
<dbReference type="CDD" id="cd03112">
    <property type="entry name" value="CobW-like"/>
    <property type="match status" value="1"/>
</dbReference>
<organism evidence="3 4">
    <name type="scientific">Thalassotalea loyana</name>
    <dbReference type="NCBI Taxonomy" id="280483"/>
    <lineage>
        <taxon>Bacteria</taxon>
        <taxon>Pseudomonadati</taxon>
        <taxon>Pseudomonadota</taxon>
        <taxon>Gammaproteobacteria</taxon>
        <taxon>Alteromonadales</taxon>
        <taxon>Colwelliaceae</taxon>
        <taxon>Thalassotalea</taxon>
    </lineage>
</organism>